<dbReference type="PANTHER" id="PTHR47178:SF2">
    <property type="entry name" value="FAD-BINDING DOMAIN-CONTAINING PROTEIN"/>
    <property type="match status" value="1"/>
</dbReference>
<keyword evidence="2" id="KW-0285">Flavoprotein</keyword>
<dbReference type="PRINTS" id="PR00420">
    <property type="entry name" value="RNGMNOXGNASE"/>
</dbReference>
<dbReference type="OrthoDB" id="47494at2759"/>
<protein>
    <recommendedName>
        <fullName evidence="7">FAD-binding domain-containing protein</fullName>
    </recommendedName>
</protein>
<dbReference type="AlphaFoldDB" id="A0A4V5NDH8"/>
<organism evidence="8 9">
    <name type="scientific">Friedmanniomyces simplex</name>
    <dbReference type="NCBI Taxonomy" id="329884"/>
    <lineage>
        <taxon>Eukaryota</taxon>
        <taxon>Fungi</taxon>
        <taxon>Dikarya</taxon>
        <taxon>Ascomycota</taxon>
        <taxon>Pezizomycotina</taxon>
        <taxon>Dothideomycetes</taxon>
        <taxon>Dothideomycetidae</taxon>
        <taxon>Mycosphaerellales</taxon>
        <taxon>Teratosphaeriaceae</taxon>
        <taxon>Friedmanniomyces</taxon>
    </lineage>
</organism>
<evidence type="ECO:0000256" key="4">
    <source>
        <dbReference type="ARBA" id="ARBA00023002"/>
    </source>
</evidence>
<sequence length="442" mass="48876">MASDDMHVLIIGAGISGLILAQGLKQAGIKFSIFERDTNLNVRSNEWTMAIHWSLDRLETLLPPEVYRDMERASCNPAVPIEAGGDYPIIHGETGNMLAGVPYKKGLRVPRSKMRALCAGGIDVQYGKALVDMAFNESGNGVTAFFADGSSIKGSMLVGTDGPRSKVREFAMGSPEAAAVESFPIWHHNLTVCYRDAEKARYLRQRFPTSYLALSDRSFHAFQSISSMPDGPDHPESWVFHLAMAWNGNPDHSLSYAERLAMIKEKAKTLAEPARSAFQWIPDDTLVHRADISYWISQPWDSRKGRLTLVGDAAHPMPPYRGQGLNHCICDISNLLNALKDARHGEQTLQEVIAAYQDELVTRGSEEVECSVENGRMLHDWEKVKQSPVFTNGFRPMKGHDTYGNSVKTEDKLDSAGDEKGAAETAAIQMKFQAQREGLAAH</sequence>
<dbReference type="EMBL" id="NAJQ01000945">
    <property type="protein sequence ID" value="TKA63429.1"/>
    <property type="molecule type" value="Genomic_DNA"/>
</dbReference>
<evidence type="ECO:0000256" key="3">
    <source>
        <dbReference type="ARBA" id="ARBA00022827"/>
    </source>
</evidence>
<proteinExistence type="predicted"/>
<keyword evidence="4" id="KW-0560">Oxidoreductase</keyword>
<accession>A0A4V5NDH8</accession>
<keyword evidence="9" id="KW-1185">Reference proteome</keyword>
<keyword evidence="5" id="KW-0503">Monooxygenase</keyword>
<gene>
    <name evidence="8" type="ORF">B0A55_09821</name>
</gene>
<dbReference type="Gene3D" id="3.50.50.60">
    <property type="entry name" value="FAD/NAD(P)-binding domain"/>
    <property type="match status" value="1"/>
</dbReference>
<dbReference type="PANTHER" id="PTHR47178">
    <property type="entry name" value="MONOOXYGENASE, FAD-BINDING"/>
    <property type="match status" value="1"/>
</dbReference>
<comment type="cofactor">
    <cofactor evidence="1">
        <name>FAD</name>
        <dbReference type="ChEBI" id="CHEBI:57692"/>
    </cofactor>
</comment>
<evidence type="ECO:0000256" key="1">
    <source>
        <dbReference type="ARBA" id="ARBA00001974"/>
    </source>
</evidence>
<dbReference type="STRING" id="329884.A0A4V5NDH8"/>
<evidence type="ECO:0000256" key="6">
    <source>
        <dbReference type="SAM" id="MobiDB-lite"/>
    </source>
</evidence>
<dbReference type="GO" id="GO:0004497">
    <property type="term" value="F:monooxygenase activity"/>
    <property type="evidence" value="ECO:0007669"/>
    <property type="project" value="UniProtKB-KW"/>
</dbReference>
<dbReference type="InterPro" id="IPR036188">
    <property type="entry name" value="FAD/NAD-bd_sf"/>
</dbReference>
<evidence type="ECO:0000256" key="2">
    <source>
        <dbReference type="ARBA" id="ARBA00022630"/>
    </source>
</evidence>
<dbReference type="GO" id="GO:0071949">
    <property type="term" value="F:FAD binding"/>
    <property type="evidence" value="ECO:0007669"/>
    <property type="project" value="InterPro"/>
</dbReference>
<dbReference type="InterPro" id="IPR002938">
    <property type="entry name" value="FAD-bd"/>
</dbReference>
<dbReference type="Proteomes" id="UP000309340">
    <property type="component" value="Unassembled WGS sequence"/>
</dbReference>
<keyword evidence="3" id="KW-0274">FAD</keyword>
<evidence type="ECO:0000313" key="9">
    <source>
        <dbReference type="Proteomes" id="UP000309340"/>
    </source>
</evidence>
<dbReference type="Pfam" id="PF13450">
    <property type="entry name" value="NAD_binding_8"/>
    <property type="match status" value="1"/>
</dbReference>
<evidence type="ECO:0000259" key="7">
    <source>
        <dbReference type="Pfam" id="PF01494"/>
    </source>
</evidence>
<evidence type="ECO:0000313" key="8">
    <source>
        <dbReference type="EMBL" id="TKA63429.1"/>
    </source>
</evidence>
<reference evidence="8 9" key="1">
    <citation type="submission" date="2017-03" db="EMBL/GenBank/DDBJ databases">
        <title>Genomes of endolithic fungi from Antarctica.</title>
        <authorList>
            <person name="Coleine C."/>
            <person name="Masonjones S."/>
            <person name="Stajich J.E."/>
        </authorList>
    </citation>
    <scope>NUCLEOTIDE SEQUENCE [LARGE SCALE GENOMIC DNA]</scope>
    <source>
        <strain evidence="8 9">CCFEE 5184</strain>
    </source>
</reference>
<comment type="caution">
    <text evidence="8">The sequence shown here is derived from an EMBL/GenBank/DDBJ whole genome shotgun (WGS) entry which is preliminary data.</text>
</comment>
<feature type="region of interest" description="Disordered" evidence="6">
    <location>
        <begin position="392"/>
        <end position="413"/>
    </location>
</feature>
<feature type="domain" description="FAD-binding" evidence="7">
    <location>
        <begin position="134"/>
        <end position="360"/>
    </location>
</feature>
<evidence type="ECO:0000256" key="5">
    <source>
        <dbReference type="ARBA" id="ARBA00023033"/>
    </source>
</evidence>
<name>A0A4V5NDH8_9PEZI</name>
<dbReference type="SUPFAM" id="SSF51905">
    <property type="entry name" value="FAD/NAD(P)-binding domain"/>
    <property type="match status" value="1"/>
</dbReference>
<dbReference type="Pfam" id="PF01494">
    <property type="entry name" value="FAD_binding_3"/>
    <property type="match status" value="1"/>
</dbReference>